<dbReference type="InterPro" id="IPR058647">
    <property type="entry name" value="BSH_CzcB-like"/>
</dbReference>
<evidence type="ECO:0000256" key="2">
    <source>
        <dbReference type="SAM" id="SignalP"/>
    </source>
</evidence>
<gene>
    <name evidence="6" type="ORF">BCY91_06675</name>
</gene>
<dbReference type="RefSeq" id="WP_120182102.1">
    <property type="nucleotide sequence ID" value="NZ_MBTA01000025.1"/>
</dbReference>
<feature type="domain" description="YknX-like C-terminal permuted SH3-like" evidence="5">
    <location>
        <begin position="298"/>
        <end position="363"/>
    </location>
</feature>
<dbReference type="InterPro" id="IPR006143">
    <property type="entry name" value="RND_pump_MFP"/>
</dbReference>
<dbReference type="Pfam" id="PF25989">
    <property type="entry name" value="YknX_C"/>
    <property type="match status" value="1"/>
</dbReference>
<dbReference type="Gene3D" id="2.40.50.100">
    <property type="match status" value="1"/>
</dbReference>
<accession>A0A419S545</accession>
<evidence type="ECO:0000259" key="5">
    <source>
        <dbReference type="Pfam" id="PF25989"/>
    </source>
</evidence>
<dbReference type="PROSITE" id="PS51257">
    <property type="entry name" value="PROKAR_LIPOPROTEIN"/>
    <property type="match status" value="1"/>
</dbReference>
<dbReference type="PANTHER" id="PTHR30469">
    <property type="entry name" value="MULTIDRUG RESISTANCE PROTEIN MDTA"/>
    <property type="match status" value="1"/>
</dbReference>
<evidence type="ECO:0000256" key="1">
    <source>
        <dbReference type="ARBA" id="ARBA00009477"/>
    </source>
</evidence>
<dbReference type="EMBL" id="MBTA01000025">
    <property type="protein sequence ID" value="RKD15193.1"/>
    <property type="molecule type" value="Genomic_DNA"/>
</dbReference>
<comment type="caution">
    <text evidence="6">The sequence shown here is derived from an EMBL/GenBank/DDBJ whole genome shotgun (WGS) entry which is preliminary data.</text>
</comment>
<dbReference type="GO" id="GO:0015562">
    <property type="term" value="F:efflux transmembrane transporter activity"/>
    <property type="evidence" value="ECO:0007669"/>
    <property type="project" value="TreeGrafter"/>
</dbReference>
<dbReference type="Proteomes" id="UP000283433">
    <property type="component" value="Unassembled WGS sequence"/>
</dbReference>
<name>A0A419S545_9SPHI</name>
<dbReference type="InterPro" id="IPR058637">
    <property type="entry name" value="YknX-like_C"/>
</dbReference>
<dbReference type="AlphaFoldDB" id="A0A419S545"/>
<dbReference type="Gene3D" id="1.10.287.470">
    <property type="entry name" value="Helix hairpin bin"/>
    <property type="match status" value="1"/>
</dbReference>
<keyword evidence="7" id="KW-1185">Reference proteome</keyword>
<dbReference type="OrthoDB" id="9806939at2"/>
<sequence length="366" mass="39849">MKSRNIALFIITSGLAAIMSACSTGKSEEANTGKEASAIPVVEVISPLADQPPYPLSLPGELKPFEQVDVFAKAKGFVKKLYVDRGSRVKKGQLLAVLEAPEISQQYLSVQSSERKLYENYLYSRQAYQRLKKAASKNGAVAEIELDRARAQLRSDSAAYHSAKASTGASAQLKDYLRITAPFSGTIVSRNVSVGALVGENNSTPLFTIAQQERLRLTVSIPEKHGHSVTRNTLATFTVSNRPGKTHKASLSRNSGLLDQESRSIAVEFDVDNRNQTLAGGEYAQVKLMLKRPDSTLWLPASSVVQAQSGVFILKVENGLVERIPVALGIRKKEMQEVFGDLTTEDKILKSGTEELEEGAAVQIKK</sequence>
<dbReference type="Gene3D" id="2.40.30.170">
    <property type="match status" value="1"/>
</dbReference>
<dbReference type="SUPFAM" id="SSF111369">
    <property type="entry name" value="HlyD-like secretion proteins"/>
    <property type="match status" value="1"/>
</dbReference>
<dbReference type="Gene3D" id="2.40.420.20">
    <property type="match status" value="1"/>
</dbReference>
<comment type="similarity">
    <text evidence="1">Belongs to the membrane fusion protein (MFP) (TC 8.A.1) family.</text>
</comment>
<dbReference type="PANTHER" id="PTHR30469:SF37">
    <property type="entry name" value="RAGD PROTEIN"/>
    <property type="match status" value="1"/>
</dbReference>
<reference evidence="6 7" key="1">
    <citation type="submission" date="2016-07" db="EMBL/GenBank/DDBJ databases">
        <title>Genome of Pelobium manganitolerans.</title>
        <authorList>
            <person name="Wu S."/>
            <person name="Wang G."/>
        </authorList>
    </citation>
    <scope>NUCLEOTIDE SEQUENCE [LARGE SCALE GENOMIC DNA]</scope>
    <source>
        <strain evidence="6 7">YS-25</strain>
    </source>
</reference>
<evidence type="ECO:0000313" key="7">
    <source>
        <dbReference type="Proteomes" id="UP000283433"/>
    </source>
</evidence>
<dbReference type="NCBIfam" id="TIGR01730">
    <property type="entry name" value="RND_mfp"/>
    <property type="match status" value="1"/>
</dbReference>
<feature type="domain" description="CusB-like beta-barrel" evidence="3">
    <location>
        <begin position="217"/>
        <end position="289"/>
    </location>
</feature>
<evidence type="ECO:0000313" key="6">
    <source>
        <dbReference type="EMBL" id="RKD15193.1"/>
    </source>
</evidence>
<dbReference type="InterPro" id="IPR058792">
    <property type="entry name" value="Beta-barrel_RND_2"/>
</dbReference>
<feature type="signal peptide" evidence="2">
    <location>
        <begin position="1"/>
        <end position="21"/>
    </location>
</feature>
<feature type="chain" id="PRO_5019254727" evidence="2">
    <location>
        <begin position="22"/>
        <end position="366"/>
    </location>
</feature>
<organism evidence="6 7">
    <name type="scientific">Pelobium manganitolerans</name>
    <dbReference type="NCBI Taxonomy" id="1842495"/>
    <lineage>
        <taxon>Bacteria</taxon>
        <taxon>Pseudomonadati</taxon>
        <taxon>Bacteroidota</taxon>
        <taxon>Sphingobacteriia</taxon>
        <taxon>Sphingobacteriales</taxon>
        <taxon>Sphingobacteriaceae</taxon>
        <taxon>Pelobium</taxon>
    </lineage>
</organism>
<dbReference type="GO" id="GO:1990281">
    <property type="term" value="C:efflux pump complex"/>
    <property type="evidence" value="ECO:0007669"/>
    <property type="project" value="TreeGrafter"/>
</dbReference>
<dbReference type="Pfam" id="PF25954">
    <property type="entry name" value="Beta-barrel_RND_2"/>
    <property type="match status" value="1"/>
</dbReference>
<evidence type="ECO:0000259" key="3">
    <source>
        <dbReference type="Pfam" id="PF25954"/>
    </source>
</evidence>
<dbReference type="Pfam" id="PF25973">
    <property type="entry name" value="BSH_CzcB"/>
    <property type="match status" value="1"/>
</dbReference>
<feature type="domain" description="CzcB-like barrel-sandwich hybrid" evidence="4">
    <location>
        <begin position="68"/>
        <end position="210"/>
    </location>
</feature>
<protein>
    <submittedName>
        <fullName evidence="6">Efflux transporter periplasmic adaptor subunit</fullName>
    </submittedName>
</protein>
<evidence type="ECO:0000259" key="4">
    <source>
        <dbReference type="Pfam" id="PF25973"/>
    </source>
</evidence>
<keyword evidence="2" id="KW-0732">Signal</keyword>
<proteinExistence type="inferred from homology"/>